<proteinExistence type="predicted"/>
<reference evidence="1 2" key="1">
    <citation type="submission" date="2022-08" db="EMBL/GenBank/DDBJ databases">
        <title>Algoriphagus sp. CAU 1643 isolated from mud.</title>
        <authorList>
            <person name="Kim W."/>
        </authorList>
    </citation>
    <scope>NUCLEOTIDE SEQUENCE [LARGE SCALE GENOMIC DNA]</scope>
    <source>
        <strain evidence="1 2">CAU 1643</strain>
    </source>
</reference>
<gene>
    <name evidence="1" type="ORF">NY014_04705</name>
</gene>
<evidence type="ECO:0000313" key="1">
    <source>
        <dbReference type="EMBL" id="MCS5489716.1"/>
    </source>
</evidence>
<accession>A0ABT2G373</accession>
<dbReference type="Proteomes" id="UP001206788">
    <property type="component" value="Unassembled WGS sequence"/>
</dbReference>
<dbReference type="CDD" id="cd10801">
    <property type="entry name" value="LamB_YcsF_like_1"/>
    <property type="match status" value="1"/>
</dbReference>
<keyword evidence="2" id="KW-1185">Reference proteome</keyword>
<dbReference type="InterPro" id="IPR011330">
    <property type="entry name" value="Glyco_hydro/deAcase_b/a-brl"/>
</dbReference>
<dbReference type="SUPFAM" id="SSF88713">
    <property type="entry name" value="Glycoside hydrolase/deacetylase"/>
    <property type="match status" value="1"/>
</dbReference>
<dbReference type="Pfam" id="PF03746">
    <property type="entry name" value="LamB_YcsF"/>
    <property type="match status" value="1"/>
</dbReference>
<evidence type="ECO:0000313" key="2">
    <source>
        <dbReference type="Proteomes" id="UP001206788"/>
    </source>
</evidence>
<protein>
    <submittedName>
        <fullName evidence="1">LamB/YcsF family protein</fullName>
    </submittedName>
</protein>
<organism evidence="1 2">
    <name type="scientific">Algoriphagus limi</name>
    <dbReference type="NCBI Taxonomy" id="2975273"/>
    <lineage>
        <taxon>Bacteria</taxon>
        <taxon>Pseudomonadati</taxon>
        <taxon>Bacteroidota</taxon>
        <taxon>Cytophagia</taxon>
        <taxon>Cytophagales</taxon>
        <taxon>Cyclobacteriaceae</taxon>
        <taxon>Algoriphagus</taxon>
    </lineage>
</organism>
<dbReference type="PANTHER" id="PTHR30292">
    <property type="entry name" value="UNCHARACTERIZED PROTEIN YBGL-RELATED"/>
    <property type="match status" value="1"/>
</dbReference>
<dbReference type="PANTHER" id="PTHR30292:SF0">
    <property type="entry name" value="5-OXOPROLINASE SUBUNIT A"/>
    <property type="match status" value="1"/>
</dbReference>
<dbReference type="InterPro" id="IPR005501">
    <property type="entry name" value="LamB/YcsF/PxpA-like"/>
</dbReference>
<comment type="caution">
    <text evidence="1">The sequence shown here is derived from an EMBL/GenBank/DDBJ whole genome shotgun (WGS) entry which is preliminary data.</text>
</comment>
<sequence>MNRIHLEINSDLGEGVAHESAIIPFIDAASVACGGHFGNEETIRETITSCYKQEKKVGAHPSYPDKENFGRKSMSIADPILLESIHQQIELFLKVAKATGAQMDHIKFHGALYNDAATKPELANTLCKFITQNYPNTPLFVPPQSATERIAKEIGMPVRLEIFGDRAYTDSLKLVSRSEKNSVFTDFDSISEHLEFILDESKIRTQTGKLIPVNAETICFHGDNPGILSFLPQIRKKWWN</sequence>
<name>A0ABT2G373_9BACT</name>
<dbReference type="Gene3D" id="3.20.20.370">
    <property type="entry name" value="Glycoside hydrolase/deacetylase"/>
    <property type="match status" value="1"/>
</dbReference>
<dbReference type="RefSeq" id="WP_259413388.1">
    <property type="nucleotide sequence ID" value="NZ_JANWGH010000001.1"/>
</dbReference>
<dbReference type="EMBL" id="JANWGH010000001">
    <property type="protein sequence ID" value="MCS5489716.1"/>
    <property type="molecule type" value="Genomic_DNA"/>
</dbReference>